<dbReference type="InterPro" id="IPR002694">
    <property type="entry name" value="Znf_CHC2"/>
</dbReference>
<dbReference type="InterPro" id="IPR050219">
    <property type="entry name" value="DnaG_primase"/>
</dbReference>
<dbReference type="CDD" id="cd03364">
    <property type="entry name" value="TOPRIM_DnaG_primases"/>
    <property type="match status" value="1"/>
</dbReference>
<dbReference type="Proteomes" id="UP000064912">
    <property type="component" value="Chromosome"/>
</dbReference>
<gene>
    <name evidence="12" type="primary">dnaG</name>
    <name evidence="15" type="ORF">NHU_01001</name>
</gene>
<keyword evidence="4 12" id="KW-0548">Nucleotidyltransferase</keyword>
<accession>A0A0D6AZJ8</accession>
<dbReference type="GO" id="GO:0005737">
    <property type="term" value="C:cytoplasm"/>
    <property type="evidence" value="ECO:0007669"/>
    <property type="project" value="TreeGrafter"/>
</dbReference>
<dbReference type="EMBL" id="AP014800">
    <property type="protein sequence ID" value="BAQ68166.1"/>
    <property type="molecule type" value="Genomic_DNA"/>
</dbReference>
<dbReference type="PANTHER" id="PTHR30313:SF2">
    <property type="entry name" value="DNA PRIMASE"/>
    <property type="match status" value="1"/>
</dbReference>
<dbReference type="Gene3D" id="3.90.980.10">
    <property type="entry name" value="DNA primase, catalytic core, N-terminal domain"/>
    <property type="match status" value="1"/>
</dbReference>
<keyword evidence="9" id="KW-0460">Magnesium</keyword>
<reference evidence="15 16" key="1">
    <citation type="submission" date="2015-02" db="EMBL/GenBank/DDBJ databases">
        <title>Genome sequene of Rhodovulum sulfidophilum DSM 2351.</title>
        <authorList>
            <person name="Nagao N."/>
        </authorList>
    </citation>
    <scope>NUCLEOTIDE SEQUENCE [LARGE SCALE GENOMIC DNA]</scope>
    <source>
        <strain evidence="15 16">DSM 2351</strain>
    </source>
</reference>
<evidence type="ECO:0000259" key="14">
    <source>
        <dbReference type="PROSITE" id="PS50880"/>
    </source>
</evidence>
<dbReference type="SMART" id="SM00400">
    <property type="entry name" value="ZnF_CHCC"/>
    <property type="match status" value="1"/>
</dbReference>
<comment type="domain">
    <text evidence="12">Contains an N-terminal zinc-binding domain, a central core domain that contains the primase activity, and a C-terminal DnaB-binding domain.</text>
</comment>
<dbReference type="FunFam" id="3.40.1360.10:FF:000002">
    <property type="entry name" value="DNA primase"/>
    <property type="match status" value="1"/>
</dbReference>
<evidence type="ECO:0000256" key="4">
    <source>
        <dbReference type="ARBA" id="ARBA00022695"/>
    </source>
</evidence>
<dbReference type="GO" id="GO:1990077">
    <property type="term" value="C:primosome complex"/>
    <property type="evidence" value="ECO:0007669"/>
    <property type="project" value="UniProtKB-KW"/>
</dbReference>
<dbReference type="GO" id="GO:0003677">
    <property type="term" value="F:DNA binding"/>
    <property type="evidence" value="ECO:0007669"/>
    <property type="project" value="UniProtKB-KW"/>
</dbReference>
<dbReference type="InterPro" id="IPR036977">
    <property type="entry name" value="DNA_primase_Znf_CHC2"/>
</dbReference>
<dbReference type="GO" id="GO:0006269">
    <property type="term" value="P:DNA replication, synthesis of primer"/>
    <property type="evidence" value="ECO:0007669"/>
    <property type="project" value="UniProtKB-UniRule"/>
</dbReference>
<dbReference type="AlphaFoldDB" id="A0A0D6AZJ8"/>
<comment type="cofactor">
    <cofactor evidence="12">
        <name>Zn(2+)</name>
        <dbReference type="ChEBI" id="CHEBI:29105"/>
    </cofactor>
    <text evidence="12">Binds 1 zinc ion per monomer.</text>
</comment>
<dbReference type="KEGG" id="rsu:NHU_01001"/>
<dbReference type="PATRIC" id="fig|35806.4.peg.1023"/>
<evidence type="ECO:0000256" key="5">
    <source>
        <dbReference type="ARBA" id="ARBA00022705"/>
    </source>
</evidence>
<dbReference type="SMART" id="SM00493">
    <property type="entry name" value="TOPRIM"/>
    <property type="match status" value="1"/>
</dbReference>
<protein>
    <recommendedName>
        <fullName evidence="12">DNA primase</fullName>
        <ecNumber evidence="12">2.7.7.101</ecNumber>
    </recommendedName>
</protein>
<dbReference type="PANTHER" id="PTHR30313">
    <property type="entry name" value="DNA PRIMASE"/>
    <property type="match status" value="1"/>
</dbReference>
<keyword evidence="11 12" id="KW-0804">Transcription</keyword>
<feature type="domain" description="Toprim" evidence="14">
    <location>
        <begin position="274"/>
        <end position="358"/>
    </location>
</feature>
<keyword evidence="1 12" id="KW-0240">DNA-directed RNA polymerase</keyword>
<dbReference type="Pfam" id="PF08275">
    <property type="entry name" value="DNAG_N"/>
    <property type="match status" value="1"/>
</dbReference>
<dbReference type="HAMAP" id="MF_00974">
    <property type="entry name" value="DNA_primase_DnaG"/>
    <property type="match status" value="1"/>
</dbReference>
<keyword evidence="10 12" id="KW-0238">DNA-binding</keyword>
<evidence type="ECO:0000256" key="3">
    <source>
        <dbReference type="ARBA" id="ARBA00022679"/>
    </source>
</evidence>
<comment type="similarity">
    <text evidence="12">Belongs to the DnaG primase family.</text>
</comment>
<feature type="region of interest" description="Disordered" evidence="13">
    <location>
        <begin position="621"/>
        <end position="640"/>
    </location>
</feature>
<keyword evidence="6 12" id="KW-0479">Metal-binding</keyword>
<dbReference type="Pfam" id="PF01807">
    <property type="entry name" value="Zn_ribbon_DnaG"/>
    <property type="match status" value="1"/>
</dbReference>
<dbReference type="eggNOG" id="COG0358">
    <property type="taxonomic scope" value="Bacteria"/>
</dbReference>
<dbReference type="InterPro" id="IPR006171">
    <property type="entry name" value="TOPRIM_dom"/>
</dbReference>
<dbReference type="SUPFAM" id="SSF56731">
    <property type="entry name" value="DNA primase core"/>
    <property type="match status" value="1"/>
</dbReference>
<feature type="region of interest" description="Disordered" evidence="13">
    <location>
        <begin position="441"/>
        <end position="469"/>
    </location>
</feature>
<evidence type="ECO:0000313" key="16">
    <source>
        <dbReference type="Proteomes" id="UP000064912"/>
    </source>
</evidence>
<dbReference type="Gene3D" id="3.90.580.10">
    <property type="entry name" value="Zinc finger, CHC2-type domain"/>
    <property type="match status" value="1"/>
</dbReference>
<name>A0A0D6AZJ8_RHOSU</name>
<evidence type="ECO:0000256" key="13">
    <source>
        <dbReference type="SAM" id="MobiDB-lite"/>
    </source>
</evidence>
<organism evidence="15 16">
    <name type="scientific">Rhodovulum sulfidophilum</name>
    <name type="common">Rhodobacter sulfidophilus</name>
    <dbReference type="NCBI Taxonomy" id="35806"/>
    <lineage>
        <taxon>Bacteria</taxon>
        <taxon>Pseudomonadati</taxon>
        <taxon>Pseudomonadota</taxon>
        <taxon>Alphaproteobacteria</taxon>
        <taxon>Rhodobacterales</taxon>
        <taxon>Paracoccaceae</taxon>
        <taxon>Rhodovulum</taxon>
    </lineage>
</organism>
<dbReference type="FunFam" id="3.90.980.10:FF:000001">
    <property type="entry name" value="DNA primase"/>
    <property type="match status" value="1"/>
</dbReference>
<feature type="zinc finger region" description="CHC2-type" evidence="12">
    <location>
        <begin position="55"/>
        <end position="79"/>
    </location>
</feature>
<comment type="catalytic activity">
    <reaction evidence="12">
        <text>ssDNA + n NTP = ssDNA/pppN(pN)n-1 hybrid + (n-1) diphosphate.</text>
        <dbReference type="EC" id="2.7.7.101"/>
    </reaction>
</comment>
<proteinExistence type="inferred from homology"/>
<keyword evidence="2 12" id="KW-0639">Primosome</keyword>
<dbReference type="InterPro" id="IPR019475">
    <property type="entry name" value="DNA_primase_DnaB-bd"/>
</dbReference>
<dbReference type="Pfam" id="PF13155">
    <property type="entry name" value="Toprim_2"/>
    <property type="match status" value="1"/>
</dbReference>
<evidence type="ECO:0000256" key="8">
    <source>
        <dbReference type="ARBA" id="ARBA00022833"/>
    </source>
</evidence>
<keyword evidence="3 12" id="KW-0808">Transferase</keyword>
<evidence type="ECO:0000256" key="12">
    <source>
        <dbReference type="HAMAP-Rule" id="MF_00974"/>
    </source>
</evidence>
<sequence length="664" mass="73323">MDSRPARPILFGMSLPPGFLDELRTRTSIAQVVGRKVMWDPRKSNQGKGDLWAPCPFHQEKTASFHVDDRQGFYYCFGCHAKGDAIKFVQDTENVGFMEAVEILAREAGMPMPVRDPADKVRVDRQTRLLEVMEVAQRHYRMQLQTGAAAEARAYLARRGLSPEAQARWDIGFAPPGWQGLWDHLTGCGLDPDLILAAGLARASDKGRKPYDVFRNRILFPIRDGRGRVIAFGGRAMDPNDNAKYLNSPQTEIFDKGHTLFNLARARESAGKGQPLIVAEGYMDVIALSEAGFGAAVAPLGTAVTEHQLRLLWRIHPEPVIALDGDRAGIGAARRVMDLALPLLEAGQALRFAIMPPGQDPDEVIRAGGAGAMRKILDEARPMVAILWERAIEDRVFDSPERRAALERDLAAAVEKIRDPTLRHHYDEDLKRLRWELFRPARGGGGGGSGRKGGWTREPRRRPVSSTKSSELVQAMPRFEEELREAVILATLIVHPALIARFAGELEALVCATPDHAALQQALLVLPPPEEGTSFRDALEARVGPAPLEKLFSLSHVRIAPPVHDPADHEKAALCIAHEVDRLMRLRGAERDIEEGMRDLEGLADEGVTWRLSQAARARYGAGPSQEEDGADFELAPNGAHVDRDERDAFADLLGRINYGKGRT</sequence>
<dbReference type="InterPro" id="IPR034151">
    <property type="entry name" value="TOPRIM_DnaG_bac"/>
</dbReference>
<dbReference type="EC" id="2.7.7.101" evidence="12"/>
<evidence type="ECO:0000256" key="11">
    <source>
        <dbReference type="ARBA" id="ARBA00023163"/>
    </source>
</evidence>
<keyword evidence="7 12" id="KW-0863">Zinc-finger</keyword>
<evidence type="ECO:0000256" key="1">
    <source>
        <dbReference type="ARBA" id="ARBA00022478"/>
    </source>
</evidence>
<keyword evidence="8 12" id="KW-0862">Zinc</keyword>
<dbReference type="SUPFAM" id="SSF57783">
    <property type="entry name" value="Zinc beta-ribbon"/>
    <property type="match status" value="1"/>
</dbReference>
<evidence type="ECO:0000256" key="2">
    <source>
        <dbReference type="ARBA" id="ARBA00022515"/>
    </source>
</evidence>
<dbReference type="InterPro" id="IPR037068">
    <property type="entry name" value="DNA_primase_core_N_sf"/>
</dbReference>
<dbReference type="GO" id="GO:0003899">
    <property type="term" value="F:DNA-directed RNA polymerase activity"/>
    <property type="evidence" value="ECO:0007669"/>
    <property type="project" value="UniProtKB-UniRule"/>
</dbReference>
<dbReference type="InterPro" id="IPR006295">
    <property type="entry name" value="DNA_primase_DnaG"/>
</dbReference>
<evidence type="ECO:0000256" key="7">
    <source>
        <dbReference type="ARBA" id="ARBA00022771"/>
    </source>
</evidence>
<feature type="compositionally biased region" description="Gly residues" evidence="13">
    <location>
        <begin position="442"/>
        <end position="453"/>
    </location>
</feature>
<comment type="function">
    <text evidence="12">RNA polymerase that catalyzes the synthesis of short RNA molecules used as primers for DNA polymerase during DNA replication.</text>
</comment>
<keyword evidence="5 12" id="KW-0235">DNA replication</keyword>
<dbReference type="InterPro" id="IPR030846">
    <property type="entry name" value="DnaG_bac"/>
</dbReference>
<dbReference type="InterPro" id="IPR013264">
    <property type="entry name" value="DNAG_N"/>
</dbReference>
<dbReference type="GO" id="GO:0000428">
    <property type="term" value="C:DNA-directed RNA polymerase complex"/>
    <property type="evidence" value="ECO:0007669"/>
    <property type="project" value="UniProtKB-KW"/>
</dbReference>
<evidence type="ECO:0000313" key="15">
    <source>
        <dbReference type="EMBL" id="BAQ68166.1"/>
    </source>
</evidence>
<dbReference type="GO" id="GO:0008270">
    <property type="term" value="F:zinc ion binding"/>
    <property type="evidence" value="ECO:0007669"/>
    <property type="project" value="UniProtKB-UniRule"/>
</dbReference>
<comment type="subunit">
    <text evidence="12">Monomer. Interacts with DnaB.</text>
</comment>
<dbReference type="NCBIfam" id="TIGR01391">
    <property type="entry name" value="dnaG"/>
    <property type="match status" value="1"/>
</dbReference>
<dbReference type="PROSITE" id="PS50880">
    <property type="entry name" value="TOPRIM"/>
    <property type="match status" value="1"/>
</dbReference>
<dbReference type="Pfam" id="PF10410">
    <property type="entry name" value="DnaB_bind"/>
    <property type="match status" value="1"/>
</dbReference>
<dbReference type="Gene3D" id="3.40.1360.10">
    <property type="match status" value="1"/>
</dbReference>
<evidence type="ECO:0000256" key="10">
    <source>
        <dbReference type="ARBA" id="ARBA00023125"/>
    </source>
</evidence>
<evidence type="ECO:0000256" key="9">
    <source>
        <dbReference type="ARBA" id="ARBA00022842"/>
    </source>
</evidence>
<evidence type="ECO:0000256" key="6">
    <source>
        <dbReference type="ARBA" id="ARBA00022723"/>
    </source>
</evidence>